<dbReference type="Proteomes" id="UP000887563">
    <property type="component" value="Unplaced"/>
</dbReference>
<keyword evidence="1" id="KW-1185">Reference proteome</keyword>
<reference evidence="2" key="1">
    <citation type="submission" date="2022-11" db="UniProtKB">
        <authorList>
            <consortium name="WormBaseParasite"/>
        </authorList>
    </citation>
    <scope>IDENTIFICATION</scope>
</reference>
<name>A0A914NGY4_MELIC</name>
<dbReference type="AlphaFoldDB" id="A0A914NGY4"/>
<evidence type="ECO:0000313" key="1">
    <source>
        <dbReference type="Proteomes" id="UP000887563"/>
    </source>
</evidence>
<protein>
    <submittedName>
        <fullName evidence="2">Candidate secreted effector</fullName>
    </submittedName>
</protein>
<accession>A0A914NGY4</accession>
<organism evidence="1 2">
    <name type="scientific">Meloidogyne incognita</name>
    <name type="common">Southern root-knot nematode worm</name>
    <name type="synonym">Oxyuris incognita</name>
    <dbReference type="NCBI Taxonomy" id="6306"/>
    <lineage>
        <taxon>Eukaryota</taxon>
        <taxon>Metazoa</taxon>
        <taxon>Ecdysozoa</taxon>
        <taxon>Nematoda</taxon>
        <taxon>Chromadorea</taxon>
        <taxon>Rhabditida</taxon>
        <taxon>Tylenchina</taxon>
        <taxon>Tylenchomorpha</taxon>
        <taxon>Tylenchoidea</taxon>
        <taxon>Meloidogynidae</taxon>
        <taxon>Meloidogyninae</taxon>
        <taxon>Meloidogyne</taxon>
        <taxon>Meloidogyne incognita group</taxon>
    </lineage>
</organism>
<proteinExistence type="predicted"/>
<evidence type="ECO:0000313" key="2">
    <source>
        <dbReference type="WBParaSite" id="Minc3s05062g37526"/>
    </source>
</evidence>
<dbReference type="WBParaSite" id="Minc3s05062g37526">
    <property type="protein sequence ID" value="Minc3s05062g37526"/>
    <property type="gene ID" value="Minc3s05062g37526"/>
</dbReference>
<sequence length="60" mass="6980">MWKTTSRYAERKKAKHTDRENKLNQVYIPSYNKPSINLINSAPTPFECVKSNYPCEGCNN</sequence>